<proteinExistence type="predicted"/>
<reference evidence="1 2" key="1">
    <citation type="submission" date="2018-07" db="EMBL/GenBank/DDBJ databases">
        <title>Genomic Encyclopedia of Type Strains, Phase IV (KMG-IV): sequencing the most valuable type-strain genomes for metagenomic binning, comparative biology and taxonomic classification.</title>
        <authorList>
            <person name="Goeker M."/>
        </authorList>
    </citation>
    <scope>NUCLEOTIDE SEQUENCE [LARGE SCALE GENOMIC DNA]</scope>
    <source>
        <strain evidence="1 2">DSM 103736</strain>
    </source>
</reference>
<evidence type="ECO:0000313" key="2">
    <source>
        <dbReference type="Proteomes" id="UP000254848"/>
    </source>
</evidence>
<dbReference type="EMBL" id="QRAP01000004">
    <property type="protein sequence ID" value="RDK92187.1"/>
    <property type="molecule type" value="Genomic_DNA"/>
</dbReference>
<dbReference type="InterPro" id="IPR010862">
    <property type="entry name" value="DUF1493"/>
</dbReference>
<dbReference type="OrthoDB" id="6476622at2"/>
<accession>A0A370QSF3</accession>
<gene>
    <name evidence="1" type="ORF">C8D90_104347</name>
</gene>
<sequence>MVMDDEIEKAVFALVEEYNGVSLFTFKRYKLTKDTDLNKDFKMAPEDAYELLTRYTELFSIDPQAVFFDKYFPEKKRYGLPLTIGMLIESAKAGQWLY</sequence>
<evidence type="ECO:0000313" key="1">
    <source>
        <dbReference type="EMBL" id="RDK92187.1"/>
    </source>
</evidence>
<name>A0A370QSF3_9GAMM</name>
<dbReference type="Proteomes" id="UP000254848">
    <property type="component" value="Unassembled WGS sequence"/>
</dbReference>
<dbReference type="Pfam" id="PF07377">
    <property type="entry name" value="DUF1493"/>
    <property type="match status" value="1"/>
</dbReference>
<comment type="caution">
    <text evidence="1">The sequence shown here is derived from an EMBL/GenBank/DDBJ whole genome shotgun (WGS) entry which is preliminary data.</text>
</comment>
<protein>
    <submittedName>
        <fullName evidence="1">Uncharacterized protein DUF1493</fullName>
    </submittedName>
</protein>
<organism evidence="1 2">
    <name type="scientific">Enterobacillus tribolii</name>
    <dbReference type="NCBI Taxonomy" id="1487935"/>
    <lineage>
        <taxon>Bacteria</taxon>
        <taxon>Pseudomonadati</taxon>
        <taxon>Pseudomonadota</taxon>
        <taxon>Gammaproteobacteria</taxon>
        <taxon>Enterobacterales</taxon>
        <taxon>Hafniaceae</taxon>
        <taxon>Enterobacillus</taxon>
    </lineage>
</organism>
<dbReference type="AlphaFoldDB" id="A0A370QSF3"/>
<keyword evidence="2" id="KW-1185">Reference proteome</keyword>